<dbReference type="EMBL" id="FMAC01000029">
    <property type="protein sequence ID" value="SCB41000.1"/>
    <property type="molecule type" value="Genomic_DNA"/>
</dbReference>
<accession>A0A1C3WM13</accession>
<keyword evidence="2" id="KW-1185">Reference proteome</keyword>
<name>A0A1C3WM13_9HYPH</name>
<dbReference type="AlphaFoldDB" id="A0A1C3WM13"/>
<evidence type="ECO:0000313" key="1">
    <source>
        <dbReference type="EMBL" id="SCB41000.1"/>
    </source>
</evidence>
<reference evidence="2" key="1">
    <citation type="submission" date="2016-08" db="EMBL/GenBank/DDBJ databases">
        <authorList>
            <person name="Varghese N."/>
            <person name="Submissions Spin"/>
        </authorList>
    </citation>
    <scope>NUCLEOTIDE SEQUENCE [LARGE SCALE GENOMIC DNA]</scope>
    <source>
        <strain evidence="2">CCBAU 57015</strain>
    </source>
</reference>
<dbReference type="RefSeq" id="WP_075857250.1">
    <property type="nucleotide sequence ID" value="NZ_FMAC01000029.1"/>
</dbReference>
<proteinExistence type="predicted"/>
<protein>
    <submittedName>
        <fullName evidence="1">Uncharacterized protein</fullName>
    </submittedName>
</protein>
<sequence length="62" mass="6559">MSKGITVHLAFDDKSTMDLASTSKQAGKALMIAVSSSFGLTGDIRFEAELATTADGFPARRH</sequence>
<dbReference type="Proteomes" id="UP000186228">
    <property type="component" value="Unassembled WGS sequence"/>
</dbReference>
<organism evidence="1 2">
    <name type="scientific">Rhizobium hainanense</name>
    <dbReference type="NCBI Taxonomy" id="52131"/>
    <lineage>
        <taxon>Bacteria</taxon>
        <taxon>Pseudomonadati</taxon>
        <taxon>Pseudomonadota</taxon>
        <taxon>Alphaproteobacteria</taxon>
        <taxon>Hyphomicrobiales</taxon>
        <taxon>Rhizobiaceae</taxon>
        <taxon>Rhizobium/Agrobacterium group</taxon>
        <taxon>Rhizobium</taxon>
    </lineage>
</organism>
<gene>
    <name evidence="1" type="ORF">GA0061100_12915</name>
</gene>
<evidence type="ECO:0000313" key="2">
    <source>
        <dbReference type="Proteomes" id="UP000186228"/>
    </source>
</evidence>